<reference evidence="6" key="1">
    <citation type="journal article" date="2019" name="Int. J. Syst. Evol. Microbiol.">
        <title>The Global Catalogue of Microorganisms (GCM) 10K type strain sequencing project: providing services to taxonomists for standard genome sequencing and annotation.</title>
        <authorList>
            <consortium name="The Broad Institute Genomics Platform"/>
            <consortium name="The Broad Institute Genome Sequencing Center for Infectious Disease"/>
            <person name="Wu L."/>
            <person name="Ma J."/>
        </authorList>
    </citation>
    <scope>NUCLEOTIDE SEQUENCE [LARGE SCALE GENOMIC DNA]</scope>
    <source>
        <strain evidence="6">CCUG 58127</strain>
    </source>
</reference>
<gene>
    <name evidence="5" type="ORF">ACFQDH_16010</name>
</gene>
<protein>
    <submittedName>
        <fullName evidence="5">Oxidoreductase</fullName>
    </submittedName>
</protein>
<proteinExistence type="predicted"/>
<keyword evidence="2" id="KW-0349">Heme</keyword>
<dbReference type="SUPFAM" id="SSF46458">
    <property type="entry name" value="Globin-like"/>
    <property type="match status" value="1"/>
</dbReference>
<keyword evidence="1" id="KW-0813">Transport</keyword>
<comment type="caution">
    <text evidence="5">The sequence shown here is derived from an EMBL/GenBank/DDBJ whole genome shotgun (WGS) entry which is preliminary data.</text>
</comment>
<evidence type="ECO:0000256" key="3">
    <source>
        <dbReference type="ARBA" id="ARBA00022723"/>
    </source>
</evidence>
<keyword evidence="6" id="KW-1185">Reference proteome</keyword>
<evidence type="ECO:0000256" key="2">
    <source>
        <dbReference type="ARBA" id="ARBA00022617"/>
    </source>
</evidence>
<organism evidence="5 6">
    <name type="scientific">Flexivirga alba</name>
    <dbReference type="NCBI Taxonomy" id="702742"/>
    <lineage>
        <taxon>Bacteria</taxon>
        <taxon>Bacillati</taxon>
        <taxon>Actinomycetota</taxon>
        <taxon>Actinomycetes</taxon>
        <taxon>Micrococcales</taxon>
        <taxon>Dermacoccaceae</taxon>
        <taxon>Flexivirga</taxon>
    </lineage>
</organism>
<name>A0ABW2AIG6_9MICO</name>
<dbReference type="Proteomes" id="UP001596298">
    <property type="component" value="Unassembled WGS sequence"/>
</dbReference>
<dbReference type="InterPro" id="IPR012292">
    <property type="entry name" value="Globin/Proto"/>
</dbReference>
<dbReference type="InterPro" id="IPR009050">
    <property type="entry name" value="Globin-like_sf"/>
</dbReference>
<evidence type="ECO:0000313" key="6">
    <source>
        <dbReference type="Proteomes" id="UP001596298"/>
    </source>
</evidence>
<keyword evidence="4" id="KW-0408">Iron</keyword>
<accession>A0ABW2AIG6</accession>
<dbReference type="RefSeq" id="WP_382403410.1">
    <property type="nucleotide sequence ID" value="NZ_JBHSWH010000001.1"/>
</dbReference>
<dbReference type="Pfam" id="PF01152">
    <property type="entry name" value="Bac_globin"/>
    <property type="match status" value="1"/>
</dbReference>
<keyword evidence="3" id="KW-0479">Metal-binding</keyword>
<sequence>MPSGSIFDAAGGADGMTRIAAAWHRRAMADVVVAHAFHDGAKPDHVDRLAAYLGEALGGPARYTEAYGEHAEVVRMHSGNGEHDEMNERAVECFAGALRDAGIDANPETYQAILDYWSWATWYPMYEFHRSADDVPAALPMPHWTWEGTVKRSEA</sequence>
<dbReference type="InterPro" id="IPR001486">
    <property type="entry name" value="Hemoglobin_trunc"/>
</dbReference>
<dbReference type="EMBL" id="JBHSWH010000001">
    <property type="protein sequence ID" value="MFC6706719.1"/>
    <property type="molecule type" value="Genomic_DNA"/>
</dbReference>
<evidence type="ECO:0000256" key="1">
    <source>
        <dbReference type="ARBA" id="ARBA00022448"/>
    </source>
</evidence>
<evidence type="ECO:0000313" key="5">
    <source>
        <dbReference type="EMBL" id="MFC6706719.1"/>
    </source>
</evidence>
<evidence type="ECO:0000256" key="4">
    <source>
        <dbReference type="ARBA" id="ARBA00023004"/>
    </source>
</evidence>
<dbReference type="Gene3D" id="1.10.490.10">
    <property type="entry name" value="Globins"/>
    <property type="match status" value="1"/>
</dbReference>